<keyword evidence="10 17" id="KW-0067">ATP-binding</keyword>
<evidence type="ECO:0000256" key="17">
    <source>
        <dbReference type="HAMAP-Rule" id="MF_00639"/>
    </source>
</evidence>
<evidence type="ECO:0000256" key="3">
    <source>
        <dbReference type="ARBA" id="ARBA00004752"/>
    </source>
</evidence>
<dbReference type="RefSeq" id="WP_078766492.1">
    <property type="nucleotide sequence ID" value="NZ_FUXZ01000009.1"/>
</dbReference>
<evidence type="ECO:0000256" key="10">
    <source>
        <dbReference type="ARBA" id="ARBA00022840"/>
    </source>
</evidence>
<evidence type="ECO:0000256" key="1">
    <source>
        <dbReference type="ARBA" id="ARBA00002734"/>
    </source>
</evidence>
<evidence type="ECO:0000256" key="13">
    <source>
        <dbReference type="ARBA" id="ARBA00023316"/>
    </source>
</evidence>
<dbReference type="STRING" id="39495.SAMN02745111_01643"/>
<keyword evidence="12 17" id="KW-0573">Peptidoglycan synthesis</keyword>
<dbReference type="SUPFAM" id="SSF53244">
    <property type="entry name" value="MurD-like peptide ligases, peptide-binding domain"/>
    <property type="match status" value="1"/>
</dbReference>
<evidence type="ECO:0000259" key="20">
    <source>
        <dbReference type="Pfam" id="PF08245"/>
    </source>
</evidence>
<keyword evidence="13 17" id="KW-0961">Cell wall biogenesis/degradation</keyword>
<comment type="pathway">
    <text evidence="3 17 18">Cell wall biogenesis; peptidoglycan biosynthesis.</text>
</comment>
<dbReference type="SUPFAM" id="SSF53623">
    <property type="entry name" value="MurD-like peptide ligases, catalytic domain"/>
    <property type="match status" value="1"/>
</dbReference>
<dbReference type="GO" id="GO:0005524">
    <property type="term" value="F:ATP binding"/>
    <property type="evidence" value="ECO:0007669"/>
    <property type="project" value="UniProtKB-UniRule"/>
</dbReference>
<dbReference type="NCBIfam" id="TIGR01087">
    <property type="entry name" value="murD"/>
    <property type="match status" value="1"/>
</dbReference>
<dbReference type="Gene3D" id="3.40.50.720">
    <property type="entry name" value="NAD(P)-binding Rossmann-like Domain"/>
    <property type="match status" value="1"/>
</dbReference>
<dbReference type="Gene3D" id="3.90.190.20">
    <property type="entry name" value="Mur ligase, C-terminal domain"/>
    <property type="match status" value="1"/>
</dbReference>
<organism evidence="21 22">
    <name type="scientific">Eubacterium uniforme</name>
    <dbReference type="NCBI Taxonomy" id="39495"/>
    <lineage>
        <taxon>Bacteria</taxon>
        <taxon>Bacillati</taxon>
        <taxon>Bacillota</taxon>
        <taxon>Clostridia</taxon>
        <taxon>Eubacteriales</taxon>
        <taxon>Eubacteriaceae</taxon>
        <taxon>Eubacterium</taxon>
    </lineage>
</organism>
<dbReference type="Gene3D" id="3.40.1190.10">
    <property type="entry name" value="Mur-like, catalytic domain"/>
    <property type="match status" value="1"/>
</dbReference>
<dbReference type="HAMAP" id="MF_00639">
    <property type="entry name" value="MurD"/>
    <property type="match status" value="1"/>
</dbReference>
<dbReference type="PANTHER" id="PTHR43692:SF1">
    <property type="entry name" value="UDP-N-ACETYLMURAMOYLALANINE--D-GLUTAMATE LIGASE"/>
    <property type="match status" value="1"/>
</dbReference>
<gene>
    <name evidence="17" type="primary">murD</name>
    <name evidence="21" type="ORF">SAMN02745111_01643</name>
</gene>
<dbReference type="GO" id="GO:0071555">
    <property type="term" value="P:cell wall organization"/>
    <property type="evidence" value="ECO:0007669"/>
    <property type="project" value="UniProtKB-KW"/>
</dbReference>
<evidence type="ECO:0000256" key="8">
    <source>
        <dbReference type="ARBA" id="ARBA00022598"/>
    </source>
</evidence>
<protein>
    <recommendedName>
        <fullName evidence="6 17">UDP-N-acetylmuramoylalanine--D-glutamate ligase</fullName>
        <ecNumber evidence="5 17">6.3.2.9</ecNumber>
    </recommendedName>
    <alternativeName>
        <fullName evidence="15 17">D-glutamic acid-adding enzyme</fullName>
    </alternativeName>
    <alternativeName>
        <fullName evidence="14 17">UDP-N-acetylmuramoyl-L-alanyl-D-glutamate synthetase</fullName>
    </alternativeName>
</protein>
<evidence type="ECO:0000256" key="5">
    <source>
        <dbReference type="ARBA" id="ARBA00012212"/>
    </source>
</evidence>
<keyword evidence="11 17" id="KW-0133">Cell shape</keyword>
<name>A0A1T4VUX7_9FIRM</name>
<dbReference type="Pfam" id="PF02875">
    <property type="entry name" value="Mur_ligase_C"/>
    <property type="match status" value="1"/>
</dbReference>
<dbReference type="GO" id="GO:0008360">
    <property type="term" value="P:regulation of cell shape"/>
    <property type="evidence" value="ECO:0007669"/>
    <property type="project" value="UniProtKB-KW"/>
</dbReference>
<keyword evidence="9 17" id="KW-0547">Nucleotide-binding</keyword>
<dbReference type="UniPathway" id="UPA00219"/>
<evidence type="ECO:0000256" key="4">
    <source>
        <dbReference type="ARBA" id="ARBA00010416"/>
    </source>
</evidence>
<dbReference type="AlphaFoldDB" id="A0A1T4VUX7"/>
<feature type="domain" description="Mur ligase central" evidence="20">
    <location>
        <begin position="113"/>
        <end position="290"/>
    </location>
</feature>
<dbReference type="InterPro" id="IPR036565">
    <property type="entry name" value="Mur-like_cat_sf"/>
</dbReference>
<dbReference type="InterPro" id="IPR005762">
    <property type="entry name" value="MurD"/>
</dbReference>
<feature type="binding site" evidence="17">
    <location>
        <begin position="115"/>
        <end position="121"/>
    </location>
    <ligand>
        <name>ATP</name>
        <dbReference type="ChEBI" id="CHEBI:30616"/>
    </ligand>
</feature>
<keyword evidence="7 17" id="KW-0963">Cytoplasm</keyword>
<comment type="subcellular location">
    <subcellularLocation>
        <location evidence="2 17 18">Cytoplasm</location>
    </subcellularLocation>
</comment>
<evidence type="ECO:0000256" key="9">
    <source>
        <dbReference type="ARBA" id="ARBA00022741"/>
    </source>
</evidence>
<sequence length="451" mass="49141">MEFKGKKFIVVGAGISGIGAVRLLVNRDAIVTLYDGKLDEETIKGKLDSDLANVNISTGEFSKDLIDNNDVMVISPGVPIDKDFIIDFKNAGKEVIGEVELAYLCAKGRLIAITGTNGKTTTTALVGEILANYFKSSFVVGNIGNAYTLEADKMTDDTVTVAEISSFQMESAKEFHPAVSCVLNVTPDHLDRHKTMENYTACKMMVTKNQTEDEVCVLNYEDDILREEAKKLKCKITYFSSKSILSDGFYLDGKNIVKSVEGKSEVLLSTDDMKIVGVHNAENAMAAIAVSDAIGVPMDIIVETVKNFKAVAHRIEYVDTINDVVYYNDSKGTNPDATIKAVEAMDKPIILIAGGYDKHVSFADMAKVLVGRVKKLVLLGETKHDIEAEAKKVGVDDIVMVSSLEEAVKVSSESATAGDVVLLSPACASWDMFKSYTQRGDLFKEYVNKLK</sequence>
<dbReference type="GO" id="GO:0005737">
    <property type="term" value="C:cytoplasm"/>
    <property type="evidence" value="ECO:0007669"/>
    <property type="project" value="UniProtKB-SubCell"/>
</dbReference>
<dbReference type="InterPro" id="IPR013221">
    <property type="entry name" value="Mur_ligase_cen"/>
</dbReference>
<evidence type="ECO:0000256" key="7">
    <source>
        <dbReference type="ARBA" id="ARBA00022490"/>
    </source>
</evidence>
<evidence type="ECO:0000256" key="6">
    <source>
        <dbReference type="ARBA" id="ARBA00015655"/>
    </source>
</evidence>
<dbReference type="PANTHER" id="PTHR43692">
    <property type="entry name" value="UDP-N-ACETYLMURAMOYLALANINE--D-GLUTAMATE LIGASE"/>
    <property type="match status" value="1"/>
</dbReference>
<dbReference type="SUPFAM" id="SSF51984">
    <property type="entry name" value="MurCD N-terminal domain"/>
    <property type="match status" value="1"/>
</dbReference>
<accession>A0A1T4VUX7</accession>
<evidence type="ECO:0000256" key="18">
    <source>
        <dbReference type="RuleBase" id="RU003664"/>
    </source>
</evidence>
<evidence type="ECO:0000256" key="12">
    <source>
        <dbReference type="ARBA" id="ARBA00022984"/>
    </source>
</evidence>
<dbReference type="GO" id="GO:0008764">
    <property type="term" value="F:UDP-N-acetylmuramoylalanine-D-glutamate ligase activity"/>
    <property type="evidence" value="ECO:0007669"/>
    <property type="project" value="UniProtKB-UniRule"/>
</dbReference>
<evidence type="ECO:0000259" key="19">
    <source>
        <dbReference type="Pfam" id="PF02875"/>
    </source>
</evidence>
<dbReference type="OrthoDB" id="9809796at2"/>
<keyword evidence="17 18" id="KW-0131">Cell cycle</keyword>
<evidence type="ECO:0000256" key="2">
    <source>
        <dbReference type="ARBA" id="ARBA00004496"/>
    </source>
</evidence>
<evidence type="ECO:0000256" key="16">
    <source>
        <dbReference type="ARBA" id="ARBA00047632"/>
    </source>
</evidence>
<comment type="function">
    <text evidence="1 17 18">Cell wall formation. Catalyzes the addition of glutamate to the nucleotide precursor UDP-N-acetylmuramoyl-L-alanine (UMA).</text>
</comment>
<dbReference type="InterPro" id="IPR004101">
    <property type="entry name" value="Mur_ligase_C"/>
</dbReference>
<dbReference type="GO" id="GO:0051301">
    <property type="term" value="P:cell division"/>
    <property type="evidence" value="ECO:0007669"/>
    <property type="project" value="UniProtKB-KW"/>
</dbReference>
<dbReference type="Pfam" id="PF21799">
    <property type="entry name" value="MurD-like_N"/>
    <property type="match status" value="1"/>
</dbReference>
<keyword evidence="17 18" id="KW-0132">Cell division</keyword>
<evidence type="ECO:0000256" key="11">
    <source>
        <dbReference type="ARBA" id="ARBA00022960"/>
    </source>
</evidence>
<evidence type="ECO:0000313" key="22">
    <source>
        <dbReference type="Proteomes" id="UP000190814"/>
    </source>
</evidence>
<dbReference type="EMBL" id="FUXZ01000009">
    <property type="protein sequence ID" value="SKA68655.1"/>
    <property type="molecule type" value="Genomic_DNA"/>
</dbReference>
<evidence type="ECO:0000256" key="14">
    <source>
        <dbReference type="ARBA" id="ARBA00030398"/>
    </source>
</evidence>
<keyword evidence="8 17" id="KW-0436">Ligase</keyword>
<dbReference type="GO" id="GO:0009252">
    <property type="term" value="P:peptidoglycan biosynthetic process"/>
    <property type="evidence" value="ECO:0007669"/>
    <property type="project" value="UniProtKB-UniRule"/>
</dbReference>
<proteinExistence type="inferred from homology"/>
<comment type="catalytic activity">
    <reaction evidence="16 17 18">
        <text>UDP-N-acetyl-alpha-D-muramoyl-L-alanine + D-glutamate + ATP = UDP-N-acetyl-alpha-D-muramoyl-L-alanyl-D-glutamate + ADP + phosphate + H(+)</text>
        <dbReference type="Rhea" id="RHEA:16429"/>
        <dbReference type="ChEBI" id="CHEBI:15378"/>
        <dbReference type="ChEBI" id="CHEBI:29986"/>
        <dbReference type="ChEBI" id="CHEBI:30616"/>
        <dbReference type="ChEBI" id="CHEBI:43474"/>
        <dbReference type="ChEBI" id="CHEBI:83898"/>
        <dbReference type="ChEBI" id="CHEBI:83900"/>
        <dbReference type="ChEBI" id="CHEBI:456216"/>
        <dbReference type="EC" id="6.3.2.9"/>
    </reaction>
</comment>
<evidence type="ECO:0000313" key="21">
    <source>
        <dbReference type="EMBL" id="SKA68655.1"/>
    </source>
</evidence>
<evidence type="ECO:0000256" key="15">
    <source>
        <dbReference type="ARBA" id="ARBA00032324"/>
    </source>
</evidence>
<dbReference type="EC" id="6.3.2.9" evidence="5 17"/>
<feature type="domain" description="Mur ligase C-terminal" evidence="19">
    <location>
        <begin position="313"/>
        <end position="427"/>
    </location>
</feature>
<keyword evidence="22" id="KW-1185">Reference proteome</keyword>
<dbReference type="Proteomes" id="UP000190814">
    <property type="component" value="Unassembled WGS sequence"/>
</dbReference>
<dbReference type="InterPro" id="IPR036615">
    <property type="entry name" value="Mur_ligase_C_dom_sf"/>
</dbReference>
<dbReference type="Pfam" id="PF08245">
    <property type="entry name" value="Mur_ligase_M"/>
    <property type="match status" value="1"/>
</dbReference>
<comment type="similarity">
    <text evidence="4 17">Belongs to the MurCDEF family.</text>
</comment>
<reference evidence="21 22" key="1">
    <citation type="submission" date="2017-02" db="EMBL/GenBank/DDBJ databases">
        <authorList>
            <person name="Peterson S.W."/>
        </authorList>
    </citation>
    <scope>NUCLEOTIDE SEQUENCE [LARGE SCALE GENOMIC DNA]</scope>
    <source>
        <strain evidence="21 22">ATCC 35992</strain>
    </source>
</reference>